<comment type="subcellular location">
    <subcellularLocation>
        <location evidence="2">Cell membrane</location>
        <topology evidence="2">Lipid-anchor</topology>
    </subcellularLocation>
</comment>
<dbReference type="Proteomes" id="UP001366166">
    <property type="component" value="Chromosome"/>
</dbReference>
<reference evidence="6" key="1">
    <citation type="journal article" date="2023" name="Arch. Microbiol.">
        <title>Desulfoferula mesophilus gen. nov. sp. nov., a mesophilic sulfate-reducing bacterium isolated from a brackish lake sediment.</title>
        <authorList>
            <person name="Watanabe T."/>
            <person name="Yabe T."/>
            <person name="Tsuji J.M."/>
            <person name="Fukui M."/>
        </authorList>
    </citation>
    <scope>NUCLEOTIDE SEQUENCE [LARGE SCALE GENOMIC DNA]</scope>
    <source>
        <strain evidence="6">12FAK</strain>
    </source>
</reference>
<evidence type="ECO:0000256" key="1">
    <source>
        <dbReference type="ARBA" id="ARBA00007613"/>
    </source>
</evidence>
<evidence type="ECO:0000256" key="3">
    <source>
        <dbReference type="SAM" id="Coils"/>
    </source>
</evidence>
<dbReference type="Pfam" id="PF02321">
    <property type="entry name" value="OEP"/>
    <property type="match status" value="2"/>
</dbReference>
<dbReference type="AlphaFoldDB" id="A0AAU9ERM3"/>
<gene>
    <name evidence="5" type="primary">oprM</name>
    <name evidence="5" type="ORF">FAK_35470</name>
</gene>
<dbReference type="EMBL" id="AP028679">
    <property type="protein sequence ID" value="BEQ16481.1"/>
    <property type="molecule type" value="Genomic_DNA"/>
</dbReference>
<comment type="similarity">
    <text evidence="1 2">Belongs to the outer membrane factor (OMF) (TC 1.B.17) family.</text>
</comment>
<keyword evidence="2" id="KW-0472">Membrane</keyword>
<evidence type="ECO:0000313" key="5">
    <source>
        <dbReference type="EMBL" id="BEQ16481.1"/>
    </source>
</evidence>
<keyword evidence="6" id="KW-1185">Reference proteome</keyword>
<accession>A0AAU9ERM3</accession>
<keyword evidence="2" id="KW-1134">Transmembrane beta strand</keyword>
<feature type="region of interest" description="Disordered" evidence="4">
    <location>
        <begin position="1"/>
        <end position="30"/>
    </location>
</feature>
<organism evidence="5 6">
    <name type="scientific">Desulfoferula mesophila</name>
    <dbReference type="NCBI Taxonomy" id="3058419"/>
    <lineage>
        <taxon>Bacteria</taxon>
        <taxon>Pseudomonadati</taxon>
        <taxon>Thermodesulfobacteriota</taxon>
        <taxon>Desulfarculia</taxon>
        <taxon>Desulfarculales</taxon>
        <taxon>Desulfarculaceae</taxon>
        <taxon>Desulfoferula</taxon>
    </lineage>
</organism>
<keyword evidence="2" id="KW-0449">Lipoprotein</keyword>
<dbReference type="Gene3D" id="1.20.1600.10">
    <property type="entry name" value="Outer membrane efflux proteins (OEP)"/>
    <property type="match status" value="1"/>
</dbReference>
<dbReference type="InterPro" id="IPR003423">
    <property type="entry name" value="OMP_efflux"/>
</dbReference>
<dbReference type="PANTHER" id="PTHR30203">
    <property type="entry name" value="OUTER MEMBRANE CATION EFFLUX PROTEIN"/>
    <property type="match status" value="1"/>
</dbReference>
<protein>
    <submittedName>
        <fullName evidence="5">Outer membrane protein OprM</fullName>
    </submittedName>
</protein>
<dbReference type="KEGG" id="dmp:FAK_35470"/>
<keyword evidence="3" id="KW-0175">Coiled coil</keyword>
<name>A0AAU9ERM3_9BACT</name>
<dbReference type="GO" id="GO:0015562">
    <property type="term" value="F:efflux transmembrane transporter activity"/>
    <property type="evidence" value="ECO:0007669"/>
    <property type="project" value="InterPro"/>
</dbReference>
<dbReference type="InterPro" id="IPR010131">
    <property type="entry name" value="MdtP/NodT-like"/>
</dbReference>
<dbReference type="NCBIfam" id="TIGR01845">
    <property type="entry name" value="outer_NodT"/>
    <property type="match status" value="1"/>
</dbReference>
<dbReference type="GO" id="GO:0005886">
    <property type="term" value="C:plasma membrane"/>
    <property type="evidence" value="ECO:0007669"/>
    <property type="project" value="UniProtKB-SubCell"/>
</dbReference>
<evidence type="ECO:0000313" key="6">
    <source>
        <dbReference type="Proteomes" id="UP001366166"/>
    </source>
</evidence>
<proteinExistence type="inferred from homology"/>
<evidence type="ECO:0000256" key="4">
    <source>
        <dbReference type="SAM" id="MobiDB-lite"/>
    </source>
</evidence>
<dbReference type="SUPFAM" id="SSF56954">
    <property type="entry name" value="Outer membrane efflux proteins (OEP)"/>
    <property type="match status" value="1"/>
</dbReference>
<keyword evidence="2" id="KW-0812">Transmembrane</keyword>
<keyword evidence="2" id="KW-0564">Palmitate</keyword>
<evidence type="ECO:0000256" key="2">
    <source>
        <dbReference type="RuleBase" id="RU362097"/>
    </source>
</evidence>
<sequence>MLNKERQSSANRDGAAASSPARRLRGPESSRKTLGGLLMAMCLAATLLAGCSLTDPPAHKEVVKQALPEKTSIPPQWSSPTDAQAVANDWLKSFNDPAMEALVAEAMQNNLDLRQAAAVVEMARQTVTVVGAQLYPQVGAKVGGAGTISDTYAPGTNSDNDSFYGAGYGYAGVYWELDVWGKLRAQREATVAKYQASALEFAFARQSLAATVAKSWYLAVETAQLLELAEKSVRIYTDLRDLVQVRQTAGKVTELDVAEANANLNTALSALAAARSNYSEARRNLERILGRYPAAEIAVARNFVPVPPPVRAGLPVKLLERRPDLVAAEKQVLAAFRQQEAAKLNLLPSFALTLDAGRISDGLTSLLRIVPWLLHGTIGMDIPLYMGGALRAKVEIATARQKRVVASYGSALLKAFYEVEVTLTNESSLASQLHKEMKAFGDYNNAVRLATIRYRAGAGDMLSVLIMQEKALGSQSKVIQLRNARLANRINLHLALGGGFDDAPATLQ</sequence>
<feature type="coiled-coil region" evidence="3">
    <location>
        <begin position="257"/>
        <end position="291"/>
    </location>
</feature>
<dbReference type="Gene3D" id="2.20.200.10">
    <property type="entry name" value="Outer membrane efflux proteins (OEP)"/>
    <property type="match status" value="1"/>
</dbReference>